<dbReference type="InterPro" id="IPR027304">
    <property type="entry name" value="Trigger_fact/SurA_dom_sf"/>
</dbReference>
<dbReference type="EMBL" id="BJCC01000013">
    <property type="protein sequence ID" value="GCF93800.1"/>
    <property type="molecule type" value="Genomic_DNA"/>
</dbReference>
<proteinExistence type="predicted"/>
<organism evidence="3 4">
    <name type="scientific">Enterococcus florum</name>
    <dbReference type="NCBI Taxonomy" id="2480627"/>
    <lineage>
        <taxon>Bacteria</taxon>
        <taxon>Bacillati</taxon>
        <taxon>Bacillota</taxon>
        <taxon>Bacilli</taxon>
        <taxon>Lactobacillales</taxon>
        <taxon>Enterococcaceae</taxon>
        <taxon>Enterococcus</taxon>
    </lineage>
</organism>
<dbReference type="Proteomes" id="UP000290567">
    <property type="component" value="Unassembled WGS sequence"/>
</dbReference>
<evidence type="ECO:0000256" key="2">
    <source>
        <dbReference type="SAM" id="Phobius"/>
    </source>
</evidence>
<dbReference type="AlphaFoldDB" id="A0A4P5P7K9"/>
<dbReference type="OrthoDB" id="2195140at2"/>
<gene>
    <name evidence="3" type="ORF">NRIC_16910</name>
</gene>
<keyword evidence="1" id="KW-0175">Coiled coil</keyword>
<dbReference type="RefSeq" id="WP_146622245.1">
    <property type="nucleotide sequence ID" value="NZ_BJCC01000013.1"/>
</dbReference>
<reference evidence="4" key="1">
    <citation type="submission" date="2019-02" db="EMBL/GenBank/DDBJ databases">
        <title>Draft genome sequence of Enterococcus sp. Gos25-1.</title>
        <authorList>
            <person name="Tanaka N."/>
            <person name="Shiwa Y."/>
            <person name="Fujita N."/>
        </authorList>
    </citation>
    <scope>NUCLEOTIDE SEQUENCE [LARGE SCALE GENOMIC DNA]</scope>
    <source>
        <strain evidence="4">Gos25-1</strain>
    </source>
</reference>
<protein>
    <submittedName>
        <fullName evidence="3">Uncharacterized protein</fullName>
    </submittedName>
</protein>
<feature type="transmembrane region" description="Helical" evidence="2">
    <location>
        <begin position="18"/>
        <end position="35"/>
    </location>
</feature>
<keyword evidence="2" id="KW-0812">Transmembrane</keyword>
<keyword evidence="2" id="KW-1133">Transmembrane helix</keyword>
<feature type="coiled-coil region" evidence="1">
    <location>
        <begin position="65"/>
        <end position="110"/>
    </location>
</feature>
<accession>A0A4P5P7K9</accession>
<keyword evidence="2" id="KW-0472">Membrane</keyword>
<evidence type="ECO:0000313" key="4">
    <source>
        <dbReference type="Proteomes" id="UP000290567"/>
    </source>
</evidence>
<comment type="caution">
    <text evidence="3">The sequence shown here is derived from an EMBL/GenBank/DDBJ whole genome shotgun (WGS) entry which is preliminary data.</text>
</comment>
<evidence type="ECO:0000313" key="3">
    <source>
        <dbReference type="EMBL" id="GCF93800.1"/>
    </source>
</evidence>
<dbReference type="SUPFAM" id="SSF109998">
    <property type="entry name" value="Triger factor/SurA peptide-binding domain-like"/>
    <property type="match status" value="1"/>
</dbReference>
<evidence type="ECO:0000256" key="1">
    <source>
        <dbReference type="SAM" id="Coils"/>
    </source>
</evidence>
<keyword evidence="4" id="KW-1185">Reference proteome</keyword>
<name>A0A4P5P7K9_9ENTE</name>
<sequence length="294" mass="34780">MKQRVMNIKNNAFQHKKIIIPVVVLLLCLAGFLWWNNQWVMRVNGQKISKEEYVFYQKVYPQLEKKELQEQIVEDKVQLEQAKKAGFEVVDSYQAVVKQMEKTNQKNQKKIKKKQVVYGLREYDEATYYAYTLSNSISDLKKSCQQEVTDKDVKTFYKDYPEAFREVENKELYRVCGDEKQLKELIAVKGTTDQLEGDKGIKLEKVQLKESTMRDWLKYYDEEIQEIVQLKAQTWSSVYGEGKNARSYYCISTNKGPIQPLEAVSETIRIQLEKENYQKHLEKWVDAAKVEHRQ</sequence>